<proteinExistence type="predicted"/>
<sequence length="164" mass="19141">MLKVNDCERFSILKCRLLHPLLREIYGSRYVSSTKRNRKSGILEELTKPLRAMDDKSVDKLKKLFPDNLRISQGEQKEVITGHAMIIQVVRNYQANPSKPYYNWYHLVSLFYYALILSSTPTLITINTCKARPLHIKFKHRCHKTADCIKILKLALKTIELPQL</sequence>
<organism evidence="2 3">
    <name type="scientific">Glossina palpalis gambiensis</name>
    <dbReference type="NCBI Taxonomy" id="67801"/>
    <lineage>
        <taxon>Eukaryota</taxon>
        <taxon>Metazoa</taxon>
        <taxon>Ecdysozoa</taxon>
        <taxon>Arthropoda</taxon>
        <taxon>Hexapoda</taxon>
        <taxon>Insecta</taxon>
        <taxon>Pterygota</taxon>
        <taxon>Neoptera</taxon>
        <taxon>Endopterygota</taxon>
        <taxon>Diptera</taxon>
        <taxon>Brachycera</taxon>
        <taxon>Muscomorpha</taxon>
        <taxon>Hippoboscoidea</taxon>
        <taxon>Glossinidae</taxon>
        <taxon>Glossina</taxon>
    </lineage>
</organism>
<reference evidence="2" key="2">
    <citation type="submission" date="2020-05" db="UniProtKB">
        <authorList>
            <consortium name="EnsemblMetazoa"/>
        </authorList>
    </citation>
    <scope>IDENTIFICATION</scope>
    <source>
        <strain evidence="2">IAEA</strain>
    </source>
</reference>
<keyword evidence="1" id="KW-1133">Transmembrane helix</keyword>
<reference evidence="3" key="1">
    <citation type="submission" date="2015-01" db="EMBL/GenBank/DDBJ databases">
        <authorList>
            <person name="Aksoy S."/>
            <person name="Warren W."/>
            <person name="Wilson R.K."/>
        </authorList>
    </citation>
    <scope>NUCLEOTIDE SEQUENCE [LARGE SCALE GENOMIC DNA]</scope>
    <source>
        <strain evidence="3">IAEA</strain>
    </source>
</reference>
<evidence type="ECO:0000256" key="1">
    <source>
        <dbReference type="SAM" id="Phobius"/>
    </source>
</evidence>
<name>A0A1B0ALD0_9MUSC</name>
<keyword evidence="1" id="KW-0472">Membrane</keyword>
<dbReference type="VEuPathDB" id="VectorBase:GPPI000729"/>
<evidence type="ECO:0000313" key="2">
    <source>
        <dbReference type="EnsemblMetazoa" id="GPPI000729-PA"/>
    </source>
</evidence>
<keyword evidence="3" id="KW-1185">Reference proteome</keyword>
<dbReference type="EnsemblMetazoa" id="GPPI000729-RA">
    <property type="protein sequence ID" value="GPPI000729-PA"/>
    <property type="gene ID" value="GPPI000729"/>
</dbReference>
<dbReference type="EMBL" id="JXJN01030907">
    <property type="status" value="NOT_ANNOTATED_CDS"/>
    <property type="molecule type" value="Genomic_DNA"/>
</dbReference>
<evidence type="ECO:0000313" key="3">
    <source>
        <dbReference type="Proteomes" id="UP000092460"/>
    </source>
</evidence>
<dbReference type="AlphaFoldDB" id="A0A1B0ALD0"/>
<feature type="transmembrane region" description="Helical" evidence="1">
    <location>
        <begin position="110"/>
        <end position="129"/>
    </location>
</feature>
<accession>A0A1B0ALD0</accession>
<protein>
    <submittedName>
        <fullName evidence="2">Uncharacterized protein</fullName>
    </submittedName>
</protein>
<dbReference type="Proteomes" id="UP000092460">
    <property type="component" value="Unassembled WGS sequence"/>
</dbReference>
<keyword evidence="1" id="KW-0812">Transmembrane</keyword>